<accession>A0A2N6T380</accession>
<comment type="similarity">
    <text evidence="1">Belongs to the ATP-dependent AMP-binding enzyme family.</text>
</comment>
<reference evidence="7 8" key="1">
    <citation type="submission" date="2017-09" db="EMBL/GenBank/DDBJ databases">
        <title>Bacterial strain isolated from the female urinary microbiota.</title>
        <authorList>
            <person name="Thomas-White K."/>
            <person name="Kumar N."/>
            <person name="Forster S."/>
            <person name="Putonti C."/>
            <person name="Lawley T."/>
            <person name="Wolfe A.J."/>
        </authorList>
    </citation>
    <scope>NUCLEOTIDE SEQUENCE [LARGE SCALE GENOMIC DNA]</scope>
    <source>
        <strain evidence="7 8">UMB0792</strain>
    </source>
</reference>
<dbReference type="Gene3D" id="3.40.50.12780">
    <property type="entry name" value="N-terminal domain of ligase-like"/>
    <property type="match status" value="1"/>
</dbReference>
<sequence>MDLEQLLYQFYNDDKIDLPPELSLYQLCEMLYQGSAEMGTGDLHQMRYWGFSESREGTPVDFTRDEVITRIKAVAARLQQTGAPGDRVAILAANSPEYIFAFMGAVYADQIPVPLYDPNEPGHDEQLRAVMADCGAKTVLTNNVGAKAVREFFAEVPKPERPRIMVVDSLPDSLADAWTPPEEREGIDSLDEVAFLQYTSGSTRLPAGVVLTNRSILTNVLQIYDAAELKMPLRLSTWLPLHHDMGIILTVFVVIMGIEFELMAPRDFIQQPKRWTDQLSRREGDEDQFVYTVVPNFALDLAARYAAPENAEDYDFSQVDGILIGSEPVTRAAVETFVEAFAPSKLDPLVLRPSYGLAEATLIVSTPQTEDRPLFKYFDREQVGEGRIVEVPEGDATGIAFASNGQPVPDMTVAVVDPSTSNEVPEGTIGELWIHGDNVAAGYEGREEDTQQTFHNTLGERLAEGSTVPEGTPDDGWLATGDLVSIYQGHLYITGRVKDLIVIAGRNHYPQDIEATVMEASDHVRPDSVAAFAVPGEDVEKLVLLVERVEGADPAADALAEDAIRGAVSSKHGISPEVVRFYAPNEIVRSSSGKIARQVNRKKYLANG</sequence>
<evidence type="ECO:0000256" key="4">
    <source>
        <dbReference type="ARBA" id="ARBA00023098"/>
    </source>
</evidence>
<dbReference type="InterPro" id="IPR042099">
    <property type="entry name" value="ANL_N_sf"/>
</dbReference>
<dbReference type="GO" id="GO:0006633">
    <property type="term" value="P:fatty acid biosynthetic process"/>
    <property type="evidence" value="ECO:0007669"/>
    <property type="project" value="TreeGrafter"/>
</dbReference>
<comment type="caution">
    <text evidence="7">The sequence shown here is derived from an EMBL/GenBank/DDBJ whole genome shotgun (WGS) entry which is preliminary data.</text>
</comment>
<keyword evidence="8" id="KW-1185">Reference proteome</keyword>
<keyword evidence="3" id="KW-0276">Fatty acid metabolism</keyword>
<dbReference type="Proteomes" id="UP000235836">
    <property type="component" value="Unassembled WGS sequence"/>
</dbReference>
<name>A0A2N6T380_9CORY</name>
<evidence type="ECO:0000313" key="8">
    <source>
        <dbReference type="Proteomes" id="UP000235836"/>
    </source>
</evidence>
<dbReference type="InterPro" id="IPR000873">
    <property type="entry name" value="AMP-dep_synth/lig_dom"/>
</dbReference>
<proteinExistence type="inferred from homology"/>
<evidence type="ECO:0000259" key="5">
    <source>
        <dbReference type="Pfam" id="PF00501"/>
    </source>
</evidence>
<evidence type="ECO:0000256" key="3">
    <source>
        <dbReference type="ARBA" id="ARBA00022832"/>
    </source>
</evidence>
<dbReference type="GO" id="GO:0070566">
    <property type="term" value="F:adenylyltransferase activity"/>
    <property type="evidence" value="ECO:0007669"/>
    <property type="project" value="TreeGrafter"/>
</dbReference>
<dbReference type="InterPro" id="IPR025110">
    <property type="entry name" value="AMP-bd_C"/>
</dbReference>
<dbReference type="SUPFAM" id="SSF56801">
    <property type="entry name" value="Acetyl-CoA synthetase-like"/>
    <property type="match status" value="1"/>
</dbReference>
<keyword evidence="4" id="KW-0443">Lipid metabolism</keyword>
<dbReference type="AlphaFoldDB" id="A0A2N6T380"/>
<dbReference type="Gene3D" id="3.30.300.30">
    <property type="match status" value="1"/>
</dbReference>
<evidence type="ECO:0000313" key="7">
    <source>
        <dbReference type="EMBL" id="PMC63755.1"/>
    </source>
</evidence>
<feature type="domain" description="AMP-dependent synthetase/ligase" evidence="5">
    <location>
        <begin position="61"/>
        <end position="443"/>
    </location>
</feature>
<dbReference type="NCBIfam" id="NF040633">
    <property type="entry name" value="FadD32_Coryne"/>
    <property type="match status" value="1"/>
</dbReference>
<dbReference type="GO" id="GO:0071766">
    <property type="term" value="P:Actinobacterium-type cell wall biogenesis"/>
    <property type="evidence" value="ECO:0007669"/>
    <property type="project" value="UniProtKB-ARBA"/>
</dbReference>
<organism evidence="7 8">
    <name type="scientific">Corynebacterium tuscaniense</name>
    <dbReference type="NCBI Taxonomy" id="302449"/>
    <lineage>
        <taxon>Bacteria</taxon>
        <taxon>Bacillati</taxon>
        <taxon>Actinomycetota</taxon>
        <taxon>Actinomycetes</taxon>
        <taxon>Mycobacteriales</taxon>
        <taxon>Corynebacteriaceae</taxon>
        <taxon>Corynebacterium</taxon>
    </lineage>
</organism>
<protein>
    <submittedName>
        <fullName evidence="7">Acyl-CoA synthase</fullName>
    </submittedName>
</protein>
<dbReference type="PANTHER" id="PTHR22754">
    <property type="entry name" value="DISCO-INTERACTING PROTEIN 2 DIP2 -RELATED"/>
    <property type="match status" value="1"/>
</dbReference>
<dbReference type="GO" id="GO:0016874">
    <property type="term" value="F:ligase activity"/>
    <property type="evidence" value="ECO:0007669"/>
    <property type="project" value="UniProtKB-KW"/>
</dbReference>
<feature type="domain" description="AMP-binding enzyme C-terminal" evidence="6">
    <location>
        <begin position="499"/>
        <end position="606"/>
    </location>
</feature>
<dbReference type="Pfam" id="PF23024">
    <property type="entry name" value="AMP-dom_DIP2-like"/>
    <property type="match status" value="1"/>
</dbReference>
<dbReference type="PANTHER" id="PTHR22754:SF32">
    <property type="entry name" value="DISCO-INTERACTING PROTEIN 2"/>
    <property type="match status" value="1"/>
</dbReference>
<evidence type="ECO:0000256" key="1">
    <source>
        <dbReference type="ARBA" id="ARBA00006432"/>
    </source>
</evidence>
<evidence type="ECO:0000256" key="2">
    <source>
        <dbReference type="ARBA" id="ARBA00022598"/>
    </source>
</evidence>
<dbReference type="InterPro" id="IPR040097">
    <property type="entry name" value="FAAL/FAAC"/>
</dbReference>
<dbReference type="EMBL" id="PNHG01000017">
    <property type="protein sequence ID" value="PMC63755.1"/>
    <property type="molecule type" value="Genomic_DNA"/>
</dbReference>
<dbReference type="GO" id="GO:0005886">
    <property type="term" value="C:plasma membrane"/>
    <property type="evidence" value="ECO:0007669"/>
    <property type="project" value="TreeGrafter"/>
</dbReference>
<dbReference type="InterPro" id="IPR045851">
    <property type="entry name" value="AMP-bd_C_sf"/>
</dbReference>
<dbReference type="Pfam" id="PF00501">
    <property type="entry name" value="AMP-binding"/>
    <property type="match status" value="1"/>
</dbReference>
<gene>
    <name evidence="7" type="ORF">CJ203_09480</name>
</gene>
<keyword evidence="2" id="KW-0436">Ligase</keyword>
<evidence type="ECO:0000259" key="6">
    <source>
        <dbReference type="Pfam" id="PF23024"/>
    </source>
</evidence>
<dbReference type="RefSeq" id="WP_102724404.1">
    <property type="nucleotide sequence ID" value="NZ_PNHG01000017.1"/>
</dbReference>
<dbReference type="CDD" id="cd05931">
    <property type="entry name" value="FAAL"/>
    <property type="match status" value="1"/>
</dbReference>
<dbReference type="FunFam" id="3.40.50.12780:FF:000013">
    <property type="entry name" value="Long-chain-fatty-acid--AMP ligase FadD32"/>
    <property type="match status" value="1"/>
</dbReference>